<dbReference type="Proteomes" id="UP000515160">
    <property type="component" value="Chromosome 2R"/>
</dbReference>
<gene>
    <name evidence="3 4" type="primary">LOC117575658</name>
</gene>
<evidence type="ECO:0000313" key="4">
    <source>
        <dbReference type="RefSeq" id="XP_051863765.1"/>
    </source>
</evidence>
<organism evidence="2 3">
    <name type="scientific">Drosophila albomicans</name>
    <name type="common">Fruit fly</name>
    <dbReference type="NCBI Taxonomy" id="7291"/>
    <lineage>
        <taxon>Eukaryota</taxon>
        <taxon>Metazoa</taxon>
        <taxon>Ecdysozoa</taxon>
        <taxon>Arthropoda</taxon>
        <taxon>Hexapoda</taxon>
        <taxon>Insecta</taxon>
        <taxon>Pterygota</taxon>
        <taxon>Neoptera</taxon>
        <taxon>Endopterygota</taxon>
        <taxon>Diptera</taxon>
        <taxon>Brachycera</taxon>
        <taxon>Muscomorpha</taxon>
        <taxon>Ephydroidea</taxon>
        <taxon>Drosophilidae</taxon>
        <taxon>Drosophila</taxon>
    </lineage>
</organism>
<evidence type="ECO:0000256" key="1">
    <source>
        <dbReference type="SAM" id="Phobius"/>
    </source>
</evidence>
<evidence type="ECO:0000313" key="2">
    <source>
        <dbReference type="Proteomes" id="UP000515160"/>
    </source>
</evidence>
<accession>A0A6P8ZE60</accession>
<dbReference type="RefSeq" id="XP_051863765.1">
    <property type="nucleotide sequence ID" value="XM_052007805.1"/>
</dbReference>
<keyword evidence="1" id="KW-1133">Transmembrane helix</keyword>
<keyword evidence="1" id="KW-0472">Membrane</keyword>
<protein>
    <submittedName>
        <fullName evidence="3 4">Uncharacterized protein LOC117575658</fullName>
    </submittedName>
</protein>
<sequence>MPLRVLPTNSSRRSLLKLVSQVPRNKWLSVRHTSTARKPSVPWMERPSCVFSAKALKHHWGAVPIIIVTVIGLTLEILALTRLALTRDDVYYTKTAPCEIVETRKGYKAPIRKFIVFNQKYENPPELIKALQGAEKAEE</sequence>
<keyword evidence="1" id="KW-0812">Transmembrane</keyword>
<keyword evidence="2" id="KW-1185">Reference proteome</keyword>
<dbReference type="AlphaFoldDB" id="A0A6P8ZE60"/>
<dbReference type="GeneID" id="117575658"/>
<name>A0A6P8ZE60_DROAB</name>
<proteinExistence type="predicted"/>
<reference evidence="3 4" key="1">
    <citation type="submission" date="2025-04" db="UniProtKB">
        <authorList>
            <consortium name="RefSeq"/>
        </authorList>
    </citation>
    <scope>IDENTIFICATION</scope>
    <source>
        <strain evidence="3 4">15112-1751.03</strain>
        <tissue evidence="3 4">Whole Adult</tissue>
    </source>
</reference>
<evidence type="ECO:0000313" key="3">
    <source>
        <dbReference type="RefSeq" id="XP_034115837.2"/>
    </source>
</evidence>
<dbReference type="RefSeq" id="XP_034115837.2">
    <property type="nucleotide sequence ID" value="XM_034259946.2"/>
</dbReference>
<feature type="transmembrane region" description="Helical" evidence="1">
    <location>
        <begin position="62"/>
        <end position="85"/>
    </location>
</feature>
<dbReference type="OrthoDB" id="7988943at2759"/>